<evidence type="ECO:0000313" key="1">
    <source>
        <dbReference type="EMBL" id="KAI7838673.1"/>
    </source>
</evidence>
<keyword evidence="2" id="KW-1185">Reference proteome</keyword>
<protein>
    <submittedName>
        <fullName evidence="1">Uncharacterized protein</fullName>
    </submittedName>
</protein>
<sequence>MWQKWAAGAAARDTGDFEARMAERQSQGLDYVCHHTADWVSEVFVGLRDQWEQQYSESTGLPPTYAPDERFPDAQRFEGGQGLAAALERNRGRGAFLYQASYASVAPPLILALQLEAGNAERDHEWLVEQLPGGAGYRVYQSYILRAWLSPNGTDLEALWSSGDIVYHREKSLSWANAAVLNQTGGACNLTEVAEASCPEAPPGLDAWARDTLAWNKEQALEAFAAAWERWGQGRVIPPDEFLGTYVPLLTEDVGAFLAADAGTAAPVPQRYSDAFVELFGTSDFAAATGAPLNASYNLLNYEPGADQPFTVFMRTYALPEREHERAAACDRHAAGVLRSLVAP</sequence>
<reference evidence="1" key="1">
    <citation type="submission" date="2020-11" db="EMBL/GenBank/DDBJ databases">
        <title>Chlorella ohadii genome sequencing and assembly.</title>
        <authorList>
            <person name="Murik O."/>
            <person name="Treves H."/>
            <person name="Kedem I."/>
            <person name="Shotland Y."/>
            <person name="Kaplan A."/>
        </authorList>
    </citation>
    <scope>NUCLEOTIDE SEQUENCE</scope>
    <source>
        <strain evidence="1">1</strain>
    </source>
</reference>
<name>A0AAD5DLV5_9CHLO</name>
<accession>A0AAD5DLV5</accession>
<dbReference type="AlphaFoldDB" id="A0AAD5DLV5"/>
<comment type="caution">
    <text evidence="1">The sequence shown here is derived from an EMBL/GenBank/DDBJ whole genome shotgun (WGS) entry which is preliminary data.</text>
</comment>
<dbReference type="EMBL" id="JADXDR010000119">
    <property type="protein sequence ID" value="KAI7838673.1"/>
    <property type="molecule type" value="Genomic_DNA"/>
</dbReference>
<dbReference type="Proteomes" id="UP001205105">
    <property type="component" value="Unassembled WGS sequence"/>
</dbReference>
<organism evidence="1 2">
    <name type="scientific">Chlorella ohadii</name>
    <dbReference type="NCBI Taxonomy" id="2649997"/>
    <lineage>
        <taxon>Eukaryota</taxon>
        <taxon>Viridiplantae</taxon>
        <taxon>Chlorophyta</taxon>
        <taxon>core chlorophytes</taxon>
        <taxon>Trebouxiophyceae</taxon>
        <taxon>Chlorellales</taxon>
        <taxon>Chlorellaceae</taxon>
        <taxon>Chlorella clade</taxon>
        <taxon>Chlorella</taxon>
    </lineage>
</organism>
<gene>
    <name evidence="1" type="ORF">COHA_007476</name>
</gene>
<evidence type="ECO:0000313" key="2">
    <source>
        <dbReference type="Proteomes" id="UP001205105"/>
    </source>
</evidence>
<proteinExistence type="predicted"/>